<dbReference type="Gene3D" id="2.60.120.380">
    <property type="match status" value="1"/>
</dbReference>
<dbReference type="SUPFAM" id="SSF54001">
    <property type="entry name" value="Cysteine proteinases"/>
    <property type="match status" value="1"/>
</dbReference>
<dbReference type="EMBL" id="NIVC01002464">
    <property type="protein sequence ID" value="PAA57616.1"/>
    <property type="molecule type" value="Genomic_DNA"/>
</dbReference>
<dbReference type="AlphaFoldDB" id="A0A267E870"/>
<evidence type="ECO:0000256" key="5">
    <source>
        <dbReference type="PIRSR" id="PIRSR622684-1"/>
    </source>
</evidence>
<dbReference type="InterPro" id="IPR036213">
    <property type="entry name" value="Calpain_III_sf"/>
</dbReference>
<dbReference type="InterPro" id="IPR038765">
    <property type="entry name" value="Papain-like_cys_pep_sf"/>
</dbReference>
<keyword evidence="9" id="KW-1185">Reference proteome</keyword>
<keyword evidence="3" id="KW-0378">Hydrolase</keyword>
<reference evidence="8 9" key="1">
    <citation type="submission" date="2017-06" db="EMBL/GenBank/DDBJ databases">
        <title>A platform for efficient transgenesis in Macrostomum lignano, a flatworm model organism for stem cell research.</title>
        <authorList>
            <person name="Berezikov E."/>
        </authorList>
    </citation>
    <scope>NUCLEOTIDE SEQUENCE [LARGE SCALE GENOMIC DNA]</scope>
    <source>
        <strain evidence="8">DV1</strain>
        <tissue evidence="8">Whole organism</tissue>
    </source>
</reference>
<dbReference type="InterPro" id="IPR022682">
    <property type="entry name" value="Calpain_domain_III"/>
</dbReference>
<dbReference type="PANTHER" id="PTHR10183">
    <property type="entry name" value="CALPAIN"/>
    <property type="match status" value="1"/>
</dbReference>
<feature type="domain" description="Calpain catalytic" evidence="7">
    <location>
        <begin position="58"/>
        <end position="410"/>
    </location>
</feature>
<keyword evidence="2" id="KW-0645">Protease</keyword>
<evidence type="ECO:0000256" key="4">
    <source>
        <dbReference type="ARBA" id="ARBA00022807"/>
    </source>
</evidence>
<feature type="active site" evidence="5">
    <location>
        <position position="107"/>
    </location>
</feature>
<evidence type="ECO:0000259" key="7">
    <source>
        <dbReference type="PROSITE" id="PS50203"/>
    </source>
</evidence>
<evidence type="ECO:0000256" key="2">
    <source>
        <dbReference type="ARBA" id="ARBA00022670"/>
    </source>
</evidence>
<dbReference type="PRINTS" id="PR00704">
    <property type="entry name" value="CALPAIN"/>
</dbReference>
<dbReference type="InterPro" id="IPR022684">
    <property type="entry name" value="Calpain_cysteine_protease"/>
</dbReference>
<dbReference type="SUPFAM" id="SSF49758">
    <property type="entry name" value="Calpain large subunit, middle domain (domain III)"/>
    <property type="match status" value="1"/>
</dbReference>
<evidence type="ECO:0000313" key="9">
    <source>
        <dbReference type="Proteomes" id="UP000215902"/>
    </source>
</evidence>
<dbReference type="GO" id="GO:0006508">
    <property type="term" value="P:proteolysis"/>
    <property type="evidence" value="ECO:0007669"/>
    <property type="project" value="UniProtKB-KW"/>
</dbReference>
<organism evidence="8 9">
    <name type="scientific">Macrostomum lignano</name>
    <dbReference type="NCBI Taxonomy" id="282301"/>
    <lineage>
        <taxon>Eukaryota</taxon>
        <taxon>Metazoa</taxon>
        <taxon>Spiralia</taxon>
        <taxon>Lophotrochozoa</taxon>
        <taxon>Platyhelminthes</taxon>
        <taxon>Rhabditophora</taxon>
        <taxon>Macrostomorpha</taxon>
        <taxon>Macrostomida</taxon>
        <taxon>Macrostomidae</taxon>
        <taxon>Macrostomum</taxon>
    </lineage>
</organism>
<sequence length="615" mass="70016">MEIITRGDMMPLDKRRCKRLPRMLLTENESDGILAELQDVWTAHYADSAFVLDTNDPVQWQRLEPMLRDADENDFQKLGINVAFSLPHTGIRRQMYFSCPGHDGSACRLSIAANCLLEFPSLLARLLPVNISVTRHDIMRFRLWSCGRWEDVYIDDILPMVSIAGNMMTYLEVNKKEQTRRLLGPQPRYMSLAEPQKNELELWPYYLEKAVAKLLGSYCALRSLTFESAISMLMGCEVISRRITDELGQQATTLLRILTVMQRDSIVFLRQEGESSLRSCPSGCMLHRTDDVYVVLAFKQSTDYLDVSDTQKPAKSSDSGSVRRFTDFQVLASTQLLVRRVCCTPLAQAMRCQYGYPEKSTVTIETANDRDEQTLLDMSDDPVFKERGVLWESAAYLLSHFSHIDMCFFGQDVPPTAEEDLISLNLMPWMSTRISSSWVRGKNSLATGNRKQQSCTSPQFVLELWAPTKQHPILVALTLRQASVQWKRANKIPARMQVYAISDTDLNRVTRRDLLELKSREQLERRLNMASQLTHRSVFTTGSVTELLVLQNGSFLIILETGVPGDEADFCLSVFTSSNSRLMPFQNIVDTSFEYGGGHPDACIRCREFLPVLNE</sequence>
<comment type="caution">
    <text evidence="8">The sequence shown here is derived from an EMBL/GenBank/DDBJ whole genome shotgun (WGS) entry which is preliminary data.</text>
</comment>
<comment type="similarity">
    <text evidence="1">Belongs to the peptidase C2 family.</text>
</comment>
<protein>
    <recommendedName>
        <fullName evidence="7">Calpain catalytic domain-containing protein</fullName>
    </recommendedName>
</protein>
<proteinExistence type="inferred from homology"/>
<dbReference type="GO" id="GO:0004198">
    <property type="term" value="F:calcium-dependent cysteine-type endopeptidase activity"/>
    <property type="evidence" value="ECO:0007669"/>
    <property type="project" value="InterPro"/>
</dbReference>
<evidence type="ECO:0000313" key="8">
    <source>
        <dbReference type="EMBL" id="PAA57616.1"/>
    </source>
</evidence>
<dbReference type="InterPro" id="IPR001300">
    <property type="entry name" value="Peptidase_C2_calpain_cat"/>
</dbReference>
<dbReference type="Proteomes" id="UP000215902">
    <property type="component" value="Unassembled WGS sequence"/>
</dbReference>
<evidence type="ECO:0000256" key="3">
    <source>
        <dbReference type="ARBA" id="ARBA00022801"/>
    </source>
</evidence>
<evidence type="ECO:0000256" key="1">
    <source>
        <dbReference type="ARBA" id="ARBA00007623"/>
    </source>
</evidence>
<comment type="caution">
    <text evidence="6">Lacks conserved residue(s) required for the propagation of feature annotation.</text>
</comment>
<dbReference type="STRING" id="282301.A0A267E870"/>
<evidence type="ECO:0000256" key="6">
    <source>
        <dbReference type="PROSITE-ProRule" id="PRU00239"/>
    </source>
</evidence>
<dbReference type="PANTHER" id="PTHR10183:SF379">
    <property type="entry name" value="CALPAIN-5"/>
    <property type="match status" value="1"/>
</dbReference>
<accession>A0A267E870</accession>
<dbReference type="Pfam" id="PF00648">
    <property type="entry name" value="Peptidase_C2"/>
    <property type="match status" value="1"/>
</dbReference>
<dbReference type="PROSITE" id="PS50203">
    <property type="entry name" value="CALPAIN_CAT"/>
    <property type="match status" value="1"/>
</dbReference>
<name>A0A267E870_9PLAT</name>
<dbReference type="Pfam" id="PF01067">
    <property type="entry name" value="Calpain_III"/>
    <property type="match status" value="1"/>
</dbReference>
<keyword evidence="4" id="KW-0788">Thiol protease</keyword>
<gene>
    <name evidence="8" type="ORF">BOX15_Mlig019564g1</name>
</gene>